<proteinExistence type="predicted"/>
<evidence type="ECO:0000313" key="8">
    <source>
        <dbReference type="EMBL" id="CAB4191933.1"/>
    </source>
</evidence>
<organism evidence="3">
    <name type="scientific">uncultured Caudovirales phage</name>
    <dbReference type="NCBI Taxonomy" id="2100421"/>
    <lineage>
        <taxon>Viruses</taxon>
        <taxon>Duplodnaviria</taxon>
        <taxon>Heunggongvirae</taxon>
        <taxon>Uroviricota</taxon>
        <taxon>Caudoviricetes</taxon>
        <taxon>Peduoviridae</taxon>
        <taxon>Maltschvirus</taxon>
        <taxon>Maltschvirus maltsch</taxon>
    </lineage>
</organism>
<evidence type="ECO:0000313" key="9">
    <source>
        <dbReference type="EMBL" id="CAB4216112.1"/>
    </source>
</evidence>
<evidence type="ECO:0000313" key="11">
    <source>
        <dbReference type="EMBL" id="CAB5230760.1"/>
    </source>
</evidence>
<dbReference type="EMBL" id="LR796709">
    <property type="protein sequence ID" value="CAB4160990.1"/>
    <property type="molecule type" value="Genomic_DNA"/>
</dbReference>
<evidence type="ECO:0000313" key="2">
    <source>
        <dbReference type="EMBL" id="CAB4146051.1"/>
    </source>
</evidence>
<evidence type="ECO:0000313" key="7">
    <source>
        <dbReference type="EMBL" id="CAB4188787.1"/>
    </source>
</evidence>
<evidence type="ECO:0000313" key="1">
    <source>
        <dbReference type="EMBL" id="CAB4135624.1"/>
    </source>
</evidence>
<protein>
    <submittedName>
        <fullName evidence="3">Uncharacterized protein</fullName>
    </submittedName>
</protein>
<dbReference type="EMBL" id="LR796917">
    <property type="protein sequence ID" value="CAB4175341.1"/>
    <property type="molecule type" value="Genomic_DNA"/>
</dbReference>
<dbReference type="InterPro" id="IPR029052">
    <property type="entry name" value="Metallo-depent_PP-like"/>
</dbReference>
<dbReference type="EMBL" id="LR796305">
    <property type="protein sequence ID" value="CAB4135624.1"/>
    <property type="molecule type" value="Genomic_DNA"/>
</dbReference>
<evidence type="ECO:0000313" key="6">
    <source>
        <dbReference type="EMBL" id="CAB4179112.1"/>
    </source>
</evidence>
<gene>
    <name evidence="6" type="ORF">UFOVP1031_31</name>
    <name evidence="7" type="ORF">UFOVP1172_104</name>
    <name evidence="8" type="ORF">UFOVP1240_9</name>
    <name evidence="9" type="ORF">UFOVP1486_66</name>
    <name evidence="11" type="ORF">UFOVP1578_103</name>
    <name evidence="10" type="ORF">UFOVP1630_95</name>
    <name evidence="1" type="ORF">UFOVP288_26</name>
    <name evidence="2" type="ORF">UFOVP483_13</name>
    <name evidence="3" type="ORF">UFOVP573_89</name>
    <name evidence="4" type="ORF">UFOVP769_26</name>
    <name evidence="5" type="ORF">UFOVP962_151</name>
</gene>
<accession>A0A6J5MXA7</accession>
<evidence type="ECO:0000313" key="5">
    <source>
        <dbReference type="EMBL" id="CAB4175341.1"/>
    </source>
</evidence>
<sequence>MKVCAGEGCGIEFEPQTANHKYADKLCRQSIDVNGLCKHRRDNGLFDIQPDPLTGEIPSSDSELRLSYNKLLSEYTKLKTKSDDLAGAIYRAVKEDIETVKYVPVNKPKFDRKTKGEEVAVAVLADWQLAKVTPDYNSKVCEERIELFAEKVIQLTEIQRKDHPVKELRIWALGDIIEGELIFPGQSFLVDGGLYRQITVDGPRIMKNFINKMLENFEKVTFVGVIGNHGSIGGRARRDHDPETNGDRMLYRITQLMFEKEKRVEFKIPDGRGERHWYAVDTIGNYKAMLCHGDQFGSLSAFHSFQKKAYGWKIGALDEDFDDIFIGHFHTPTKMTFNTVQLRISGSPESVNTYAAEVLAAAGRPSQSLYFVHPENGIVTAEYNCWLN</sequence>
<evidence type="ECO:0000313" key="10">
    <source>
        <dbReference type="EMBL" id="CAB4220159.1"/>
    </source>
</evidence>
<dbReference type="EMBL" id="LR797434">
    <property type="protein sequence ID" value="CAB4216112.1"/>
    <property type="molecule type" value="Genomic_DNA"/>
</dbReference>
<dbReference type="EMBL" id="LR796980">
    <property type="protein sequence ID" value="CAB4179112.1"/>
    <property type="molecule type" value="Genomic_DNA"/>
</dbReference>
<dbReference type="EMBL" id="LR797130">
    <property type="protein sequence ID" value="CAB4188787.1"/>
    <property type="molecule type" value="Genomic_DNA"/>
</dbReference>
<dbReference type="EMBL" id="LR797492">
    <property type="protein sequence ID" value="CAB4220159.1"/>
    <property type="molecule type" value="Genomic_DNA"/>
</dbReference>
<dbReference type="EMBL" id="LR797180">
    <property type="protein sequence ID" value="CAB4191933.1"/>
    <property type="molecule type" value="Genomic_DNA"/>
</dbReference>
<reference evidence="3" key="1">
    <citation type="submission" date="2020-04" db="EMBL/GenBank/DDBJ databases">
        <authorList>
            <person name="Chiriac C."/>
            <person name="Salcher M."/>
            <person name="Ghai R."/>
            <person name="Kavagutti S V."/>
        </authorList>
    </citation>
    <scope>NUCLEOTIDE SEQUENCE</scope>
</reference>
<dbReference type="EMBL" id="LR796548">
    <property type="protein sequence ID" value="CAB4150972.1"/>
    <property type="molecule type" value="Genomic_DNA"/>
</dbReference>
<dbReference type="EMBL" id="LR796461">
    <property type="protein sequence ID" value="CAB4146051.1"/>
    <property type="molecule type" value="Genomic_DNA"/>
</dbReference>
<name>A0A6J5MXA7_9CAUD</name>
<dbReference type="SUPFAM" id="SSF56300">
    <property type="entry name" value="Metallo-dependent phosphatases"/>
    <property type="match status" value="1"/>
</dbReference>
<dbReference type="EMBL" id="LR798423">
    <property type="protein sequence ID" value="CAB5230760.1"/>
    <property type="molecule type" value="Genomic_DNA"/>
</dbReference>
<evidence type="ECO:0000313" key="3">
    <source>
        <dbReference type="EMBL" id="CAB4150972.1"/>
    </source>
</evidence>
<evidence type="ECO:0000313" key="4">
    <source>
        <dbReference type="EMBL" id="CAB4160990.1"/>
    </source>
</evidence>